<dbReference type="AlphaFoldDB" id="A0AAN9A8U3"/>
<evidence type="ECO:0000313" key="2">
    <source>
        <dbReference type="EMBL" id="KAK7078429.1"/>
    </source>
</evidence>
<dbReference type="EMBL" id="JAXCGZ010007843">
    <property type="protein sequence ID" value="KAK7078429.1"/>
    <property type="molecule type" value="Genomic_DNA"/>
</dbReference>
<proteinExistence type="predicted"/>
<organism evidence="2 3">
    <name type="scientific">Halocaridina rubra</name>
    <name type="common">Hawaiian red shrimp</name>
    <dbReference type="NCBI Taxonomy" id="373956"/>
    <lineage>
        <taxon>Eukaryota</taxon>
        <taxon>Metazoa</taxon>
        <taxon>Ecdysozoa</taxon>
        <taxon>Arthropoda</taxon>
        <taxon>Crustacea</taxon>
        <taxon>Multicrustacea</taxon>
        <taxon>Malacostraca</taxon>
        <taxon>Eumalacostraca</taxon>
        <taxon>Eucarida</taxon>
        <taxon>Decapoda</taxon>
        <taxon>Pleocyemata</taxon>
        <taxon>Caridea</taxon>
        <taxon>Atyoidea</taxon>
        <taxon>Atyidae</taxon>
        <taxon>Halocaridina</taxon>
    </lineage>
</organism>
<reference evidence="2 3" key="1">
    <citation type="submission" date="2023-11" db="EMBL/GenBank/DDBJ databases">
        <title>Halocaridina rubra genome assembly.</title>
        <authorList>
            <person name="Smith C."/>
        </authorList>
    </citation>
    <scope>NUCLEOTIDE SEQUENCE [LARGE SCALE GENOMIC DNA]</scope>
    <source>
        <strain evidence="2">EP-1</strain>
        <tissue evidence="2">Whole</tissue>
    </source>
</reference>
<comment type="caution">
    <text evidence="2">The sequence shown here is derived from an EMBL/GenBank/DDBJ whole genome shotgun (WGS) entry which is preliminary data.</text>
</comment>
<evidence type="ECO:0000256" key="1">
    <source>
        <dbReference type="SAM" id="MobiDB-lite"/>
    </source>
</evidence>
<evidence type="ECO:0000313" key="3">
    <source>
        <dbReference type="Proteomes" id="UP001381693"/>
    </source>
</evidence>
<protein>
    <submittedName>
        <fullName evidence="2">Uncharacterized protein</fullName>
    </submittedName>
</protein>
<accession>A0AAN9A8U3</accession>
<feature type="compositionally biased region" description="Low complexity" evidence="1">
    <location>
        <begin position="22"/>
        <end position="39"/>
    </location>
</feature>
<dbReference type="Proteomes" id="UP001381693">
    <property type="component" value="Unassembled WGS sequence"/>
</dbReference>
<sequence length="124" mass="13907">MPVSCTMLDSPDTPLLPPPSTPHQQEQQQQQQPSTTPTHCNNCTERWGVEIIASPKNSPSYGNITDGGGVSSVVFHSQKREIDVLKRIWQITHLFTSPLAPPIEYQPIWHLSLRHTACYYVSVT</sequence>
<name>A0AAN9A8U3_HALRR</name>
<keyword evidence="3" id="KW-1185">Reference proteome</keyword>
<feature type="region of interest" description="Disordered" evidence="1">
    <location>
        <begin position="1"/>
        <end position="40"/>
    </location>
</feature>
<gene>
    <name evidence="2" type="ORF">SK128_025140</name>
</gene>